<dbReference type="OrthoDB" id="6191549at2"/>
<evidence type="ECO:0000313" key="1">
    <source>
        <dbReference type="EMBL" id="PZA16584.1"/>
    </source>
</evidence>
<evidence type="ECO:0000313" key="2">
    <source>
        <dbReference type="Proteomes" id="UP000248259"/>
    </source>
</evidence>
<protein>
    <recommendedName>
        <fullName evidence="3">Dicarboxylate transport domain-containing protein</fullName>
    </recommendedName>
</protein>
<dbReference type="RefSeq" id="WP_110524354.1">
    <property type="nucleotide sequence ID" value="NZ_QKOE01000006.1"/>
</dbReference>
<comment type="caution">
    <text evidence="1">The sequence shown here is derived from an EMBL/GenBank/DDBJ whole genome shotgun (WGS) entry which is preliminary data.</text>
</comment>
<evidence type="ECO:0008006" key="3">
    <source>
        <dbReference type="Google" id="ProtNLM"/>
    </source>
</evidence>
<organism evidence="1 2">
    <name type="scientific">Parazoarcus communis SWub3 = DSM 12120</name>
    <dbReference type="NCBI Taxonomy" id="1121029"/>
    <lineage>
        <taxon>Bacteria</taxon>
        <taxon>Pseudomonadati</taxon>
        <taxon>Pseudomonadota</taxon>
        <taxon>Betaproteobacteria</taxon>
        <taxon>Rhodocyclales</taxon>
        <taxon>Zoogloeaceae</taxon>
        <taxon>Parazoarcus</taxon>
    </lineage>
</organism>
<sequence length="648" mass="69248">MLLLPGFGTGGLVLTVDRLEHPALSFEGLSADFSSESRPSIRFERLRVGEQRWRRVELHCDAGGLSGARLWCRDGRLTAGARVLLPGRIDLQADLLGQHVALAIRLPDGGRIELGLNDARLEAQVEALALGHLAALLPGLQGWSPAGSLGGRLSWPLGEEAVFTGQLVDGAFTSADGLQAGEALAVDLSLSLNERAGGWHWRAELDWHNGAVYVDPVYVEARLGVSAEGTLSADRLDVVQAVLALEGVEQLALSASIDLAEGRLDRAAVSLVRADLATIGPRWLTPLLAPAAGERLWYAGWVSGGLRFEHGGVQALDAVFDQAGFSLQGADGGSGLAFGPVSGHLPWRQDATVHAALEIEGGRWQKLALGRFALNAEIRPQSLAIDRLRIPLLDGALVLDRLTLQRDDRGWRGRGEAVIEPVSMPLLTEALDLPMMSGVLAASMPGLTVSPGALELDGALVISVFDGYLQLTGLRVLEPFGVASHLHAEIEGRHLDLAQLTETFSFGSITGFIDIDVQGLELVRWRPVAFDARVASSPGNYRRRISQRAVQNIGSLGGVGAVAAIQRSLLGFFETFGYREISFSCVLRADVCTMSGIGAERPGGGFEIVRGGGVPALNVIGYNSRVDWRELLARLQRVIEDNASPEVR</sequence>
<name>A0A323UVS2_9RHOO</name>
<gene>
    <name evidence="1" type="ORF">DNK49_10710</name>
</gene>
<accession>A0A323UVS2</accession>
<proteinExistence type="predicted"/>
<dbReference type="EMBL" id="QKOE01000006">
    <property type="protein sequence ID" value="PZA16584.1"/>
    <property type="molecule type" value="Genomic_DNA"/>
</dbReference>
<dbReference type="Proteomes" id="UP000248259">
    <property type="component" value="Unassembled WGS sequence"/>
</dbReference>
<keyword evidence="2" id="KW-1185">Reference proteome</keyword>
<reference evidence="1 2" key="1">
    <citation type="submission" date="2018-06" db="EMBL/GenBank/DDBJ databases">
        <title>Azoarcus communis strain SWub3 genome.</title>
        <authorList>
            <person name="Zorraquino Salvo V."/>
            <person name="Toubiana D."/>
            <person name="Blumwald E."/>
        </authorList>
    </citation>
    <scope>NUCLEOTIDE SEQUENCE [LARGE SCALE GENOMIC DNA]</scope>
    <source>
        <strain evidence="1 2">SWub3</strain>
    </source>
</reference>
<dbReference type="AlphaFoldDB" id="A0A323UVS2"/>